<evidence type="ECO:0000313" key="1">
    <source>
        <dbReference type="EMBL" id="OXU28520.1"/>
    </source>
</evidence>
<dbReference type="EMBL" id="NNAY01000420">
    <property type="protein sequence ID" value="OXU28520.1"/>
    <property type="molecule type" value="Genomic_DNA"/>
</dbReference>
<protein>
    <submittedName>
        <fullName evidence="1">Uncharacterized protein</fullName>
    </submittedName>
</protein>
<keyword evidence="2" id="KW-1185">Reference proteome</keyword>
<evidence type="ECO:0000313" key="2">
    <source>
        <dbReference type="Proteomes" id="UP000215335"/>
    </source>
</evidence>
<gene>
    <name evidence="1" type="ORF">TSAR_016151</name>
</gene>
<dbReference type="Proteomes" id="UP000215335">
    <property type="component" value="Unassembled WGS sequence"/>
</dbReference>
<proteinExistence type="predicted"/>
<sequence length="180" mass="21145">MTLLWEMVFYLAREYIVDSWERITLRIPKFKGYMDVADHGIWRCDSHQHIKVMVEFGHQWAKVLARIAQKAMSNQRAMVLFEIAGGLYVGTNPVVIVDTRHYKIIWYKNFLLLKGTKSGSEWKEFDFETLTSNIYENNYKFSKVAFMNIVTLTKKVSIESHSSQSILLKKHQSMVRATTR</sequence>
<accession>A0A232FDD2</accession>
<organism evidence="1 2">
    <name type="scientific">Trichomalopsis sarcophagae</name>
    <dbReference type="NCBI Taxonomy" id="543379"/>
    <lineage>
        <taxon>Eukaryota</taxon>
        <taxon>Metazoa</taxon>
        <taxon>Ecdysozoa</taxon>
        <taxon>Arthropoda</taxon>
        <taxon>Hexapoda</taxon>
        <taxon>Insecta</taxon>
        <taxon>Pterygota</taxon>
        <taxon>Neoptera</taxon>
        <taxon>Endopterygota</taxon>
        <taxon>Hymenoptera</taxon>
        <taxon>Apocrita</taxon>
        <taxon>Proctotrupomorpha</taxon>
        <taxon>Chalcidoidea</taxon>
        <taxon>Pteromalidae</taxon>
        <taxon>Pteromalinae</taxon>
        <taxon>Trichomalopsis</taxon>
    </lineage>
</organism>
<reference evidence="1 2" key="1">
    <citation type="journal article" date="2017" name="Curr. Biol.">
        <title>The Evolution of Venom by Co-option of Single-Copy Genes.</title>
        <authorList>
            <person name="Martinson E.O."/>
            <person name="Mrinalini"/>
            <person name="Kelkar Y.D."/>
            <person name="Chang C.H."/>
            <person name="Werren J.H."/>
        </authorList>
    </citation>
    <scope>NUCLEOTIDE SEQUENCE [LARGE SCALE GENOMIC DNA]</scope>
    <source>
        <strain evidence="1 2">Alberta</strain>
        <tissue evidence="1">Whole body</tissue>
    </source>
</reference>
<dbReference type="AlphaFoldDB" id="A0A232FDD2"/>
<comment type="caution">
    <text evidence="1">The sequence shown here is derived from an EMBL/GenBank/DDBJ whole genome shotgun (WGS) entry which is preliminary data.</text>
</comment>
<name>A0A232FDD2_9HYME</name>